<dbReference type="Proteomes" id="UP000756346">
    <property type="component" value="Unassembled WGS sequence"/>
</dbReference>
<feature type="region of interest" description="Disordered" evidence="3">
    <location>
        <begin position="1"/>
        <end position="41"/>
    </location>
</feature>
<dbReference type="OrthoDB" id="6499973at2759"/>
<dbReference type="InterPro" id="IPR036259">
    <property type="entry name" value="MFS_trans_sf"/>
</dbReference>
<comment type="similarity">
    <text evidence="2">Belongs to the major facilitator superfamily. Monocarboxylate porter (TC 2.A.1.13) family.</text>
</comment>
<feature type="transmembrane region" description="Helical" evidence="4">
    <location>
        <begin position="259"/>
        <end position="281"/>
    </location>
</feature>
<dbReference type="RefSeq" id="XP_046011277.1">
    <property type="nucleotide sequence ID" value="XM_046160298.1"/>
</dbReference>
<feature type="transmembrane region" description="Helical" evidence="4">
    <location>
        <begin position="91"/>
        <end position="109"/>
    </location>
</feature>
<feature type="transmembrane region" description="Helical" evidence="4">
    <location>
        <begin position="390"/>
        <end position="411"/>
    </location>
</feature>
<dbReference type="Pfam" id="PF07690">
    <property type="entry name" value="MFS_1"/>
    <property type="match status" value="1"/>
</dbReference>
<feature type="transmembrane region" description="Helical" evidence="4">
    <location>
        <begin position="159"/>
        <end position="176"/>
    </location>
</feature>
<feature type="transmembrane region" description="Helical" evidence="4">
    <location>
        <begin position="348"/>
        <end position="369"/>
    </location>
</feature>
<keyword evidence="4" id="KW-1133">Transmembrane helix</keyword>
<dbReference type="SUPFAM" id="SSF103473">
    <property type="entry name" value="MFS general substrate transporter"/>
    <property type="match status" value="1"/>
</dbReference>
<dbReference type="Gene3D" id="1.20.1250.20">
    <property type="entry name" value="MFS general substrate transporter like domains"/>
    <property type="match status" value="2"/>
</dbReference>
<evidence type="ECO:0000313" key="5">
    <source>
        <dbReference type="EMBL" id="KAH7028989.1"/>
    </source>
</evidence>
<feature type="transmembrane region" description="Helical" evidence="4">
    <location>
        <begin position="417"/>
        <end position="440"/>
    </location>
</feature>
<dbReference type="GeneID" id="70189844"/>
<evidence type="ECO:0000256" key="1">
    <source>
        <dbReference type="ARBA" id="ARBA00004141"/>
    </source>
</evidence>
<feature type="transmembrane region" description="Helical" evidence="4">
    <location>
        <begin position="121"/>
        <end position="139"/>
    </location>
</feature>
<feature type="transmembrane region" description="Helical" evidence="4">
    <location>
        <begin position="287"/>
        <end position="309"/>
    </location>
</feature>
<feature type="transmembrane region" description="Helical" evidence="4">
    <location>
        <begin position="321"/>
        <end position="342"/>
    </location>
</feature>
<comment type="caution">
    <text evidence="5">The sequence shown here is derived from an EMBL/GenBank/DDBJ whole genome shotgun (WGS) entry which is preliminary data.</text>
</comment>
<dbReference type="PANTHER" id="PTHR11360:SF130">
    <property type="entry name" value="MAJOR FACILITATOR SUPERFAMILY (MFS) PROFILE DOMAIN-CONTAINING PROTEIN-RELATED"/>
    <property type="match status" value="1"/>
</dbReference>
<accession>A0A9P9BP77</accession>
<dbReference type="EMBL" id="JAGTJQ010000006">
    <property type="protein sequence ID" value="KAH7028989.1"/>
    <property type="molecule type" value="Genomic_DNA"/>
</dbReference>
<keyword evidence="4" id="KW-0472">Membrane</keyword>
<feature type="compositionally biased region" description="Basic and acidic residues" evidence="3">
    <location>
        <begin position="1"/>
        <end position="25"/>
    </location>
</feature>
<dbReference type="GO" id="GO:0016020">
    <property type="term" value="C:membrane"/>
    <property type="evidence" value="ECO:0007669"/>
    <property type="project" value="UniProtKB-SubCell"/>
</dbReference>
<sequence length="464" mass="49219">MTMEKLETAQYHSHSDTKEPGHHDNNNAIPPSPYSSLPPPAPPPASPYRAWAQVVVAHLGSFNSWGYMNSFGLFQSYYATSLLPPTTAPSSISWIGSIQIFLAFGVGSVSGRALDAGHLRAVVLAGCCLQILAIMTASVSTEYYQLLLTQGLCKGLGDGLVFCPTVANVPTYFPAARKGGKRAVAMGVAASGTATGGIVFPLIAQRLMPSLGYGWTVRVMGFIVLFNAAVMLALVRPRKSVMAMFNGLFDWSAFRDEPAYALFCAGMFCAWLALYFAFYYVTPFGKTFIGIDTSLSLTLLLIMNAIGAPSRVLFGVISDRLLGPLRALILAVSCTGAVFYAWTAVRDLPALVAFCCLYGFFAAACQGLFPATCANLTADPKKMGARTGMAFAVVSVATLVGPPIGGALVQARQGGEYLYAQVFGGSVLVFGAALLVLSGWTNCLSRIPKPEISEVHKAATAFPE</sequence>
<organism evidence="5 6">
    <name type="scientific">Microdochium trichocladiopsis</name>
    <dbReference type="NCBI Taxonomy" id="1682393"/>
    <lineage>
        <taxon>Eukaryota</taxon>
        <taxon>Fungi</taxon>
        <taxon>Dikarya</taxon>
        <taxon>Ascomycota</taxon>
        <taxon>Pezizomycotina</taxon>
        <taxon>Sordariomycetes</taxon>
        <taxon>Xylariomycetidae</taxon>
        <taxon>Xylariales</taxon>
        <taxon>Microdochiaceae</taxon>
        <taxon>Microdochium</taxon>
    </lineage>
</organism>
<dbReference type="PANTHER" id="PTHR11360">
    <property type="entry name" value="MONOCARBOXYLATE TRANSPORTER"/>
    <property type="match status" value="1"/>
</dbReference>
<keyword evidence="6" id="KW-1185">Reference proteome</keyword>
<feature type="compositionally biased region" description="Pro residues" evidence="3">
    <location>
        <begin position="30"/>
        <end position="41"/>
    </location>
</feature>
<keyword evidence="4" id="KW-0812">Transmembrane</keyword>
<reference evidence="5" key="1">
    <citation type="journal article" date="2021" name="Nat. Commun.">
        <title>Genetic determinants of endophytism in the Arabidopsis root mycobiome.</title>
        <authorList>
            <person name="Mesny F."/>
            <person name="Miyauchi S."/>
            <person name="Thiergart T."/>
            <person name="Pickel B."/>
            <person name="Atanasova L."/>
            <person name="Karlsson M."/>
            <person name="Huettel B."/>
            <person name="Barry K.W."/>
            <person name="Haridas S."/>
            <person name="Chen C."/>
            <person name="Bauer D."/>
            <person name="Andreopoulos W."/>
            <person name="Pangilinan J."/>
            <person name="LaButti K."/>
            <person name="Riley R."/>
            <person name="Lipzen A."/>
            <person name="Clum A."/>
            <person name="Drula E."/>
            <person name="Henrissat B."/>
            <person name="Kohler A."/>
            <person name="Grigoriev I.V."/>
            <person name="Martin F.M."/>
            <person name="Hacquard S."/>
        </authorList>
    </citation>
    <scope>NUCLEOTIDE SEQUENCE</scope>
    <source>
        <strain evidence="5">MPI-CAGE-CH-0230</strain>
    </source>
</reference>
<dbReference type="AlphaFoldDB" id="A0A9P9BP77"/>
<name>A0A9P9BP77_9PEZI</name>
<feature type="transmembrane region" description="Helical" evidence="4">
    <location>
        <begin position="215"/>
        <end position="235"/>
    </location>
</feature>
<evidence type="ECO:0000256" key="4">
    <source>
        <dbReference type="SAM" id="Phobius"/>
    </source>
</evidence>
<proteinExistence type="inferred from homology"/>
<dbReference type="GO" id="GO:0022857">
    <property type="term" value="F:transmembrane transporter activity"/>
    <property type="evidence" value="ECO:0007669"/>
    <property type="project" value="InterPro"/>
</dbReference>
<evidence type="ECO:0000256" key="3">
    <source>
        <dbReference type="SAM" id="MobiDB-lite"/>
    </source>
</evidence>
<evidence type="ECO:0000313" key="6">
    <source>
        <dbReference type="Proteomes" id="UP000756346"/>
    </source>
</evidence>
<evidence type="ECO:0000256" key="2">
    <source>
        <dbReference type="ARBA" id="ARBA00006727"/>
    </source>
</evidence>
<feature type="transmembrane region" description="Helical" evidence="4">
    <location>
        <begin position="183"/>
        <end position="203"/>
    </location>
</feature>
<protein>
    <submittedName>
        <fullName evidence="5">Major facilitator superfamily domain-containing protein</fullName>
    </submittedName>
</protein>
<dbReference type="InterPro" id="IPR050327">
    <property type="entry name" value="Proton-linked_MCT"/>
</dbReference>
<comment type="subcellular location">
    <subcellularLocation>
        <location evidence="1">Membrane</location>
        <topology evidence="1">Multi-pass membrane protein</topology>
    </subcellularLocation>
</comment>
<gene>
    <name evidence="5" type="ORF">B0I36DRAFT_374656</name>
</gene>
<dbReference type="InterPro" id="IPR011701">
    <property type="entry name" value="MFS"/>
</dbReference>